<dbReference type="PANTHER" id="PTHR47603">
    <property type="entry name" value="PPR CONTAINING-LIKE PROTEIN"/>
    <property type="match status" value="1"/>
</dbReference>
<evidence type="ECO:0008006" key="4">
    <source>
        <dbReference type="Google" id="ProtNLM"/>
    </source>
</evidence>
<name>A0A5P1FMW7_ASPOF</name>
<dbReference type="InterPro" id="IPR011990">
    <property type="entry name" value="TPR-like_helical_dom_sf"/>
</dbReference>
<accession>A0A5P1FMW7</accession>
<keyword evidence="3" id="KW-1185">Reference proteome</keyword>
<dbReference type="EMBL" id="CM007382">
    <property type="protein sequence ID" value="ONK78319.1"/>
    <property type="molecule type" value="Genomic_DNA"/>
</dbReference>
<gene>
    <name evidence="2" type="ORF">A4U43_C02F17210</name>
</gene>
<evidence type="ECO:0000313" key="3">
    <source>
        <dbReference type="Proteomes" id="UP000243459"/>
    </source>
</evidence>
<protein>
    <recommendedName>
        <fullName evidence="4">Pentatricopeptide repeat-containing protein</fullName>
    </recommendedName>
</protein>
<dbReference type="Gene3D" id="1.25.40.10">
    <property type="entry name" value="Tetratricopeptide repeat domain"/>
    <property type="match status" value="1"/>
</dbReference>
<proteinExistence type="predicted"/>
<organism evidence="2 3">
    <name type="scientific">Asparagus officinalis</name>
    <name type="common">Garden asparagus</name>
    <dbReference type="NCBI Taxonomy" id="4686"/>
    <lineage>
        <taxon>Eukaryota</taxon>
        <taxon>Viridiplantae</taxon>
        <taxon>Streptophyta</taxon>
        <taxon>Embryophyta</taxon>
        <taxon>Tracheophyta</taxon>
        <taxon>Spermatophyta</taxon>
        <taxon>Magnoliopsida</taxon>
        <taxon>Liliopsida</taxon>
        <taxon>Asparagales</taxon>
        <taxon>Asparagaceae</taxon>
        <taxon>Asparagoideae</taxon>
        <taxon>Asparagus</taxon>
    </lineage>
</organism>
<dbReference type="Proteomes" id="UP000243459">
    <property type="component" value="Chromosome 2"/>
</dbReference>
<dbReference type="AlphaFoldDB" id="A0A5P1FMW7"/>
<evidence type="ECO:0000313" key="2">
    <source>
        <dbReference type="EMBL" id="ONK78319.1"/>
    </source>
</evidence>
<feature type="region of interest" description="Disordered" evidence="1">
    <location>
        <begin position="243"/>
        <end position="285"/>
    </location>
</feature>
<sequence length="285" mass="32807">MQRASSSLRRSLGALRLRFNGNIAVQDCSKWISSRKLITGCRCINSATKVSDFTSGRGIYSRVVQDEAAKTAKLLDLKDSKQAVYGTLDAWVAWEHNFPLVSLKRALLVLQKEEQWHRIVQVIKWMLSKGQGTTMGTYEQLIRALEKDGRAEEAHQLWVKKISHDLHSVPWTFCELMISIYYRNNMLSRLVKLFKGLESYERRPPYKSIVQKVADAYEMLGILEEKNRVLEKYSDLFSDAPKERFKESRKGSRKNQNKAGKEKNKVKEANENFEVDSGPSNEEVV</sequence>
<evidence type="ECO:0000256" key="1">
    <source>
        <dbReference type="SAM" id="MobiDB-lite"/>
    </source>
</evidence>
<reference evidence="3" key="1">
    <citation type="journal article" date="2017" name="Nat. Commun.">
        <title>The asparagus genome sheds light on the origin and evolution of a young Y chromosome.</title>
        <authorList>
            <person name="Harkess A."/>
            <person name="Zhou J."/>
            <person name="Xu C."/>
            <person name="Bowers J.E."/>
            <person name="Van der Hulst R."/>
            <person name="Ayyampalayam S."/>
            <person name="Mercati F."/>
            <person name="Riccardi P."/>
            <person name="McKain M.R."/>
            <person name="Kakrana A."/>
            <person name="Tang H."/>
            <person name="Ray J."/>
            <person name="Groenendijk J."/>
            <person name="Arikit S."/>
            <person name="Mathioni S.M."/>
            <person name="Nakano M."/>
            <person name="Shan H."/>
            <person name="Telgmann-Rauber A."/>
            <person name="Kanno A."/>
            <person name="Yue Z."/>
            <person name="Chen H."/>
            <person name="Li W."/>
            <person name="Chen Y."/>
            <person name="Xu X."/>
            <person name="Zhang Y."/>
            <person name="Luo S."/>
            <person name="Chen H."/>
            <person name="Gao J."/>
            <person name="Mao Z."/>
            <person name="Pires J.C."/>
            <person name="Luo M."/>
            <person name="Kudrna D."/>
            <person name="Wing R.A."/>
            <person name="Meyers B.C."/>
            <person name="Yi K."/>
            <person name="Kong H."/>
            <person name="Lavrijsen P."/>
            <person name="Sunseri F."/>
            <person name="Falavigna A."/>
            <person name="Ye Y."/>
            <person name="Leebens-Mack J.H."/>
            <person name="Chen G."/>
        </authorList>
    </citation>
    <scope>NUCLEOTIDE SEQUENCE [LARGE SCALE GENOMIC DNA]</scope>
    <source>
        <strain evidence="3">cv. DH0086</strain>
    </source>
</reference>
<feature type="compositionally biased region" description="Basic and acidic residues" evidence="1">
    <location>
        <begin position="259"/>
        <end position="270"/>
    </location>
</feature>
<dbReference type="Gramene" id="ONK78319">
    <property type="protein sequence ID" value="ONK78319"/>
    <property type="gene ID" value="A4U43_C02F17210"/>
</dbReference>
<dbReference type="PANTHER" id="PTHR47603:SF1">
    <property type="entry name" value="PPR CONTAINING-LIKE PROTEIN"/>
    <property type="match status" value="1"/>
</dbReference>